<dbReference type="GO" id="GO:0031564">
    <property type="term" value="P:transcription antitermination"/>
    <property type="evidence" value="ECO:0007669"/>
    <property type="project" value="UniProtKB-KW"/>
</dbReference>
<dbReference type="EC" id="3.1.3.25" evidence="9"/>
<dbReference type="RefSeq" id="WP_067569662.1">
    <property type="nucleotide sequence ID" value="NZ_LN999831.1"/>
</dbReference>
<proteinExistence type="inferred from homology"/>
<dbReference type="GO" id="GO:0007165">
    <property type="term" value="P:signal transduction"/>
    <property type="evidence" value="ECO:0007669"/>
    <property type="project" value="TreeGrafter"/>
</dbReference>
<dbReference type="Gene3D" id="3.30.540.10">
    <property type="entry name" value="Fructose-1,6-Bisphosphatase, subunit A, domain 1"/>
    <property type="match status" value="1"/>
</dbReference>
<gene>
    <name evidence="10" type="primary">suhB</name>
    <name evidence="10" type="ORF">PMARG_ME00233</name>
</gene>
<keyword evidence="6" id="KW-0804">Transcription</keyword>
<dbReference type="PRINTS" id="PR00377">
    <property type="entry name" value="IMPHPHTASES"/>
</dbReference>
<dbReference type="Proteomes" id="UP000095697">
    <property type="component" value="Chromosome I"/>
</dbReference>
<dbReference type="SUPFAM" id="SSF56655">
    <property type="entry name" value="Carbohydrate phosphatase"/>
    <property type="match status" value="1"/>
</dbReference>
<dbReference type="InterPro" id="IPR022337">
    <property type="entry name" value="Inositol_monophosphatase_SuhB"/>
</dbReference>
<evidence type="ECO:0000313" key="11">
    <source>
        <dbReference type="Proteomes" id="UP000095697"/>
    </source>
</evidence>
<dbReference type="AlphaFoldDB" id="A0A143WQC9"/>
<evidence type="ECO:0000256" key="8">
    <source>
        <dbReference type="PIRSR" id="PIRSR600760-2"/>
    </source>
</evidence>
<keyword evidence="11" id="KW-1185">Reference proteome</keyword>
<name>A0A143WQC9_9ENTR</name>
<organism evidence="10 11">
    <name type="scientific">Candidatus Mikella endobia</name>
    <dbReference type="NCBI Taxonomy" id="1778264"/>
    <lineage>
        <taxon>Bacteria</taxon>
        <taxon>Pseudomonadati</taxon>
        <taxon>Pseudomonadota</taxon>
        <taxon>Gammaproteobacteria</taxon>
        <taxon>Enterobacterales</taxon>
        <taxon>Enterobacteriaceae</taxon>
        <taxon>Candidatus Mikella</taxon>
    </lineage>
</organism>
<keyword evidence="4 8" id="KW-0479">Metal-binding</keyword>
<dbReference type="OrthoDB" id="9785695at2"/>
<evidence type="ECO:0000256" key="9">
    <source>
        <dbReference type="RuleBase" id="RU364068"/>
    </source>
</evidence>
<dbReference type="InterPro" id="IPR033942">
    <property type="entry name" value="IMPase"/>
</dbReference>
<dbReference type="PANTHER" id="PTHR20854">
    <property type="entry name" value="INOSITOL MONOPHOSPHATASE"/>
    <property type="match status" value="1"/>
</dbReference>
<dbReference type="GO" id="GO:0046872">
    <property type="term" value="F:metal ion binding"/>
    <property type="evidence" value="ECO:0007669"/>
    <property type="project" value="UniProtKB-KW"/>
</dbReference>
<evidence type="ECO:0000256" key="1">
    <source>
        <dbReference type="ARBA" id="ARBA00001033"/>
    </source>
</evidence>
<dbReference type="EMBL" id="LN999831">
    <property type="protein sequence ID" value="CUX95942.1"/>
    <property type="molecule type" value="Genomic_DNA"/>
</dbReference>
<evidence type="ECO:0000256" key="3">
    <source>
        <dbReference type="ARBA" id="ARBA00009759"/>
    </source>
</evidence>
<dbReference type="InterPro" id="IPR000760">
    <property type="entry name" value="Inositol_monophosphatase-like"/>
</dbReference>
<dbReference type="GO" id="GO:0008934">
    <property type="term" value="F:inositol monophosphate 1-phosphatase activity"/>
    <property type="evidence" value="ECO:0007669"/>
    <property type="project" value="InterPro"/>
</dbReference>
<evidence type="ECO:0000256" key="7">
    <source>
        <dbReference type="ARBA" id="ARBA00022842"/>
    </source>
</evidence>
<dbReference type="PRINTS" id="PR01959">
    <property type="entry name" value="SBIMPHPHTASE"/>
</dbReference>
<keyword evidence="7 8" id="KW-0460">Magnesium</keyword>
<dbReference type="STRING" id="1778264.PMARG_ME00233"/>
<evidence type="ECO:0000256" key="4">
    <source>
        <dbReference type="ARBA" id="ARBA00022723"/>
    </source>
</evidence>
<protein>
    <recommendedName>
        <fullName evidence="9">Inositol-1-monophosphatase</fullName>
        <ecNumber evidence="9">3.1.3.25</ecNumber>
    </recommendedName>
</protein>
<evidence type="ECO:0000256" key="2">
    <source>
        <dbReference type="ARBA" id="ARBA00001946"/>
    </source>
</evidence>
<dbReference type="KEGG" id="cmik:PMARG_ME00233"/>
<dbReference type="PATRIC" id="fig|1778264.3.peg.205"/>
<evidence type="ECO:0000256" key="6">
    <source>
        <dbReference type="ARBA" id="ARBA00022814"/>
    </source>
</evidence>
<keyword evidence="6" id="KW-0889">Transcription antitermination</keyword>
<dbReference type="NCBIfam" id="NF008027">
    <property type="entry name" value="PRK10757.1"/>
    <property type="match status" value="1"/>
</dbReference>
<feature type="binding site" evidence="8">
    <location>
        <position position="68"/>
    </location>
    <ligand>
        <name>Mg(2+)</name>
        <dbReference type="ChEBI" id="CHEBI:18420"/>
        <label>1</label>
        <note>catalytic</note>
    </ligand>
</feature>
<evidence type="ECO:0000313" key="10">
    <source>
        <dbReference type="EMBL" id="CUX95942.1"/>
    </source>
</evidence>
<sequence>MHPMLNIAIRAARVAGNLIAKCYEIPDNNYEVSKKDNNYFVKSITKKAESLIVEIIRKFYPHHTLLSEELRELYSGKNTDVQWIITPLSGTYNFIKRFPHFSVSIAVRIKNNTKIAVIYDPIRNELFTASSGKGTQLNGYRLRGSTARNLNGTILVTGFPVNQKHSIKNSYIILMKKLFIQCADLRRTGSTALDLAYVAAGRVDGFLEMGLKPWEFTGGELLVRESGNLITDFTGGNDYLVSGNIIAGNSSIIKVIFKTMSKDLMQCIE</sequence>
<accession>A0A143WQC9</accession>
<dbReference type="FunFam" id="3.30.540.10:FF:000003">
    <property type="entry name" value="Inositol-1-monophosphatase"/>
    <property type="match status" value="1"/>
</dbReference>
<reference evidence="11" key="1">
    <citation type="submission" date="2016-01" db="EMBL/GenBank/DDBJ databases">
        <authorList>
            <person name="Husnik F."/>
        </authorList>
    </citation>
    <scope>NUCLEOTIDE SEQUENCE [LARGE SCALE GENOMIC DNA]</scope>
</reference>
<dbReference type="GO" id="GO:0006020">
    <property type="term" value="P:inositol metabolic process"/>
    <property type="evidence" value="ECO:0007669"/>
    <property type="project" value="TreeGrafter"/>
</dbReference>
<dbReference type="CDD" id="cd01639">
    <property type="entry name" value="IMPase"/>
    <property type="match status" value="1"/>
</dbReference>
<feature type="binding site" evidence="8">
    <location>
        <position position="88"/>
    </location>
    <ligand>
        <name>Mg(2+)</name>
        <dbReference type="ChEBI" id="CHEBI:18420"/>
        <label>1</label>
        <note>catalytic</note>
    </ligand>
</feature>
<comment type="catalytic activity">
    <reaction evidence="1 9">
        <text>a myo-inositol phosphate + H2O = myo-inositol + phosphate</text>
        <dbReference type="Rhea" id="RHEA:24056"/>
        <dbReference type="ChEBI" id="CHEBI:15377"/>
        <dbReference type="ChEBI" id="CHEBI:17268"/>
        <dbReference type="ChEBI" id="CHEBI:43474"/>
        <dbReference type="ChEBI" id="CHEBI:84139"/>
        <dbReference type="EC" id="3.1.3.25"/>
    </reaction>
</comment>
<comment type="cofactor">
    <cofactor evidence="2 8 9">
        <name>Mg(2+)</name>
        <dbReference type="ChEBI" id="CHEBI:18420"/>
    </cofactor>
</comment>
<evidence type="ECO:0000256" key="5">
    <source>
        <dbReference type="ARBA" id="ARBA00022801"/>
    </source>
</evidence>
<comment type="similarity">
    <text evidence="3 9">Belongs to the inositol monophosphatase superfamily.</text>
</comment>
<keyword evidence="6" id="KW-0805">Transcription regulation</keyword>
<dbReference type="Pfam" id="PF00459">
    <property type="entry name" value="Inositol_P"/>
    <property type="match status" value="1"/>
</dbReference>
<dbReference type="PANTHER" id="PTHR20854:SF4">
    <property type="entry name" value="INOSITOL-1-MONOPHOSPHATASE-RELATED"/>
    <property type="match status" value="1"/>
</dbReference>
<keyword evidence="5 9" id="KW-0378">Hydrolase</keyword>
<dbReference type="Gene3D" id="3.40.190.80">
    <property type="match status" value="1"/>
</dbReference>